<proteinExistence type="inferred from homology"/>
<evidence type="ECO:0000256" key="1">
    <source>
        <dbReference type="ARBA" id="ARBA00005568"/>
    </source>
</evidence>
<dbReference type="Gene3D" id="3.20.20.60">
    <property type="entry name" value="Phosphoenolpyruvate-binding domains"/>
    <property type="match status" value="1"/>
</dbReference>
<keyword evidence="6" id="KW-1185">Reference proteome</keyword>
<dbReference type="InterPro" id="IPR040442">
    <property type="entry name" value="Pyrv_kinase-like_dom_sf"/>
</dbReference>
<dbReference type="GO" id="GO:0005737">
    <property type="term" value="C:cytoplasm"/>
    <property type="evidence" value="ECO:0007669"/>
    <property type="project" value="TreeGrafter"/>
</dbReference>
<dbReference type="Pfam" id="PF03328">
    <property type="entry name" value="HpcH_HpaI"/>
    <property type="match status" value="1"/>
</dbReference>
<protein>
    <recommendedName>
        <fullName evidence="4">HpcH/HpaI aldolase/citrate lyase domain-containing protein</fullName>
    </recommendedName>
</protein>
<comment type="similarity">
    <text evidence="1">Belongs to the HpcH/HpaI aldolase family.</text>
</comment>
<dbReference type="EMBL" id="LKEA01000002">
    <property type="protein sequence ID" value="ROW11164.1"/>
    <property type="molecule type" value="Genomic_DNA"/>
</dbReference>
<dbReference type="InterPro" id="IPR005000">
    <property type="entry name" value="Aldolase/citrate-lyase_domain"/>
</dbReference>
<feature type="domain" description="HpcH/HpaI aldolase/citrate lyase" evidence="4">
    <location>
        <begin position="35"/>
        <end position="249"/>
    </location>
</feature>
<comment type="caution">
    <text evidence="5">The sequence shown here is derived from an EMBL/GenBank/DDBJ whole genome shotgun (WGS) entry which is preliminary data.</text>
</comment>
<evidence type="ECO:0000313" key="5">
    <source>
        <dbReference type="EMBL" id="ROW11164.1"/>
    </source>
</evidence>
<dbReference type="PANTHER" id="PTHR30502:SF0">
    <property type="entry name" value="PHOSPHOENOLPYRUVATE CARBOXYLASE FAMILY PROTEIN"/>
    <property type="match status" value="1"/>
</dbReference>
<organism evidence="5 6">
    <name type="scientific">Cytospora schulzeri</name>
    <dbReference type="NCBI Taxonomy" id="448051"/>
    <lineage>
        <taxon>Eukaryota</taxon>
        <taxon>Fungi</taxon>
        <taxon>Dikarya</taxon>
        <taxon>Ascomycota</taxon>
        <taxon>Pezizomycotina</taxon>
        <taxon>Sordariomycetes</taxon>
        <taxon>Sordariomycetidae</taxon>
        <taxon>Diaporthales</taxon>
        <taxon>Cytosporaceae</taxon>
        <taxon>Cytospora</taxon>
    </lineage>
</organism>
<dbReference type="InterPro" id="IPR015813">
    <property type="entry name" value="Pyrv/PenolPyrv_kinase-like_dom"/>
</dbReference>
<dbReference type="SUPFAM" id="SSF51621">
    <property type="entry name" value="Phosphoenolpyruvate/pyruvate domain"/>
    <property type="match status" value="1"/>
</dbReference>
<dbReference type="GO" id="GO:0016832">
    <property type="term" value="F:aldehyde-lyase activity"/>
    <property type="evidence" value="ECO:0007669"/>
    <property type="project" value="TreeGrafter"/>
</dbReference>
<dbReference type="STRING" id="356882.A0A423X5C7"/>
<dbReference type="GO" id="GO:0046872">
    <property type="term" value="F:metal ion binding"/>
    <property type="evidence" value="ECO:0007669"/>
    <property type="project" value="UniProtKB-KW"/>
</dbReference>
<evidence type="ECO:0000256" key="2">
    <source>
        <dbReference type="ARBA" id="ARBA00022723"/>
    </source>
</evidence>
<dbReference type="Proteomes" id="UP000283895">
    <property type="component" value="Unassembled WGS sequence"/>
</dbReference>
<dbReference type="OrthoDB" id="1621678at2759"/>
<accession>A0A423X5C7</accession>
<keyword evidence="3" id="KW-0456">Lyase</keyword>
<name>A0A423X5C7_9PEZI</name>
<dbReference type="AlphaFoldDB" id="A0A423X5C7"/>
<sequence length="275" mass="29484">MAATTAMQRSNRLRTAFTENKGPSYGIWQMIPGANVSRALARASPDWIMVDCEHGNIDDAAMHEAVPAIAACGVSPIVRIPDFQSWMIKRALDAGAHGILVPLIRTVDEVRQVVAAAKFPPQGRRGFGSPIPMQNFDPVPSFTEYLQQANDALLTMVQIETKEALDVVEEIAPLVDLLFIGPFDLGNNIGCPIINGDVKPELKDAIARIFKAAKSAGIKCGMYCGGGEEAAKYGAMGFDMMNVGTDLTTMEFIMKQSMATAKGSDGPEKGKGYGS</sequence>
<evidence type="ECO:0000259" key="4">
    <source>
        <dbReference type="Pfam" id="PF03328"/>
    </source>
</evidence>
<evidence type="ECO:0000313" key="6">
    <source>
        <dbReference type="Proteomes" id="UP000283895"/>
    </source>
</evidence>
<keyword evidence="2" id="KW-0479">Metal-binding</keyword>
<reference evidence="5 6" key="1">
    <citation type="submission" date="2015-09" db="EMBL/GenBank/DDBJ databases">
        <title>Host preference determinants of Valsa canker pathogens revealed by comparative genomics.</title>
        <authorList>
            <person name="Yin Z."/>
            <person name="Huang L."/>
        </authorList>
    </citation>
    <scope>NUCLEOTIDE SEQUENCE [LARGE SCALE GENOMIC DNA]</scope>
    <source>
        <strain evidence="5 6">03-1</strain>
    </source>
</reference>
<gene>
    <name evidence="5" type="ORF">VMCG_00990</name>
</gene>
<dbReference type="InterPro" id="IPR050251">
    <property type="entry name" value="HpcH-HpaI_aldolase"/>
</dbReference>
<evidence type="ECO:0000256" key="3">
    <source>
        <dbReference type="ARBA" id="ARBA00023239"/>
    </source>
</evidence>
<dbReference type="PANTHER" id="PTHR30502">
    <property type="entry name" value="2-KETO-3-DEOXY-L-RHAMNONATE ALDOLASE"/>
    <property type="match status" value="1"/>
</dbReference>